<evidence type="ECO:0000313" key="2">
    <source>
        <dbReference type="Proteomes" id="UP001196413"/>
    </source>
</evidence>
<dbReference type="Proteomes" id="UP001196413">
    <property type="component" value="Unassembled WGS sequence"/>
</dbReference>
<keyword evidence="2" id="KW-1185">Reference proteome</keyword>
<proteinExistence type="predicted"/>
<dbReference type="EMBL" id="JAHQIW010000807">
    <property type="protein sequence ID" value="KAJ1350165.1"/>
    <property type="molecule type" value="Genomic_DNA"/>
</dbReference>
<organism evidence="1 2">
    <name type="scientific">Parelaphostrongylus tenuis</name>
    <name type="common">Meningeal worm</name>
    <dbReference type="NCBI Taxonomy" id="148309"/>
    <lineage>
        <taxon>Eukaryota</taxon>
        <taxon>Metazoa</taxon>
        <taxon>Ecdysozoa</taxon>
        <taxon>Nematoda</taxon>
        <taxon>Chromadorea</taxon>
        <taxon>Rhabditida</taxon>
        <taxon>Rhabditina</taxon>
        <taxon>Rhabditomorpha</taxon>
        <taxon>Strongyloidea</taxon>
        <taxon>Metastrongylidae</taxon>
        <taxon>Parelaphostrongylus</taxon>
    </lineage>
</organism>
<comment type="caution">
    <text evidence="1">The sequence shown here is derived from an EMBL/GenBank/DDBJ whole genome shotgun (WGS) entry which is preliminary data.</text>
</comment>
<accession>A0AAD5M2U3</accession>
<reference evidence="1" key="1">
    <citation type="submission" date="2021-06" db="EMBL/GenBank/DDBJ databases">
        <title>Parelaphostrongylus tenuis whole genome reference sequence.</title>
        <authorList>
            <person name="Garwood T.J."/>
            <person name="Larsen P.A."/>
            <person name="Fountain-Jones N.M."/>
            <person name="Garbe J.R."/>
            <person name="Macchietto M.G."/>
            <person name="Kania S.A."/>
            <person name="Gerhold R.W."/>
            <person name="Richards J.E."/>
            <person name="Wolf T.M."/>
        </authorList>
    </citation>
    <scope>NUCLEOTIDE SEQUENCE</scope>
    <source>
        <strain evidence="1">MNPRO001-30</strain>
        <tissue evidence="1">Meninges</tissue>
    </source>
</reference>
<sequence length="63" mass="7101">MKSTNMKRTAQAILLLDADFNAKSCSGRPTKFNDEDSTADLEEEPSPSVCRVEQKLMFFIKLC</sequence>
<name>A0AAD5M2U3_PARTN</name>
<dbReference type="AlphaFoldDB" id="A0AAD5M2U3"/>
<gene>
    <name evidence="1" type="ORF">KIN20_005893</name>
</gene>
<protein>
    <submittedName>
        <fullName evidence="1">Uncharacterized protein</fullName>
    </submittedName>
</protein>
<evidence type="ECO:0000313" key="1">
    <source>
        <dbReference type="EMBL" id="KAJ1350165.1"/>
    </source>
</evidence>